<accession>A0ABC8URT9</accession>
<evidence type="ECO:0000313" key="1">
    <source>
        <dbReference type="EMBL" id="CAK9183729.1"/>
    </source>
</evidence>
<gene>
    <name evidence="1" type="ORF">ILEXP_LOCUS54019</name>
</gene>
<organism evidence="1 2">
    <name type="scientific">Ilex paraguariensis</name>
    <name type="common">yerba mate</name>
    <dbReference type="NCBI Taxonomy" id="185542"/>
    <lineage>
        <taxon>Eukaryota</taxon>
        <taxon>Viridiplantae</taxon>
        <taxon>Streptophyta</taxon>
        <taxon>Embryophyta</taxon>
        <taxon>Tracheophyta</taxon>
        <taxon>Spermatophyta</taxon>
        <taxon>Magnoliopsida</taxon>
        <taxon>eudicotyledons</taxon>
        <taxon>Gunneridae</taxon>
        <taxon>Pentapetalae</taxon>
        <taxon>asterids</taxon>
        <taxon>campanulids</taxon>
        <taxon>Aquifoliales</taxon>
        <taxon>Aquifoliaceae</taxon>
        <taxon>Ilex</taxon>
    </lineage>
</organism>
<dbReference type="AlphaFoldDB" id="A0ABC8URT9"/>
<protein>
    <submittedName>
        <fullName evidence="1">Uncharacterized protein</fullName>
    </submittedName>
</protein>
<keyword evidence="2" id="KW-1185">Reference proteome</keyword>
<comment type="caution">
    <text evidence="1">The sequence shown here is derived from an EMBL/GenBank/DDBJ whole genome shotgun (WGS) entry which is preliminary data.</text>
</comment>
<dbReference type="EMBL" id="CAUOFW020008736">
    <property type="protein sequence ID" value="CAK9183729.1"/>
    <property type="molecule type" value="Genomic_DNA"/>
</dbReference>
<proteinExistence type="predicted"/>
<reference evidence="1 2" key="1">
    <citation type="submission" date="2024-02" db="EMBL/GenBank/DDBJ databases">
        <authorList>
            <person name="Vignale AGUSTIN F."/>
            <person name="Sosa J E."/>
            <person name="Modenutti C."/>
        </authorList>
    </citation>
    <scope>NUCLEOTIDE SEQUENCE [LARGE SCALE GENOMIC DNA]</scope>
</reference>
<sequence>MFLSMWYGRQFHHMLLEQGVETREQLISILHPFKEVENLKTAITTDVRLIQVLFNKVQGSAGCISSFFFLFWLGKAEVQLHRVEM</sequence>
<dbReference type="Proteomes" id="UP001642360">
    <property type="component" value="Unassembled WGS sequence"/>
</dbReference>
<name>A0ABC8URT9_9AQUA</name>
<evidence type="ECO:0000313" key="2">
    <source>
        <dbReference type="Proteomes" id="UP001642360"/>
    </source>
</evidence>